<organism evidence="2 3">
    <name type="scientific">Aliishimia ponticola</name>
    <dbReference type="NCBI Taxonomy" id="2499833"/>
    <lineage>
        <taxon>Bacteria</taxon>
        <taxon>Pseudomonadati</taxon>
        <taxon>Pseudomonadota</taxon>
        <taxon>Alphaproteobacteria</taxon>
        <taxon>Rhodobacterales</taxon>
        <taxon>Paracoccaceae</taxon>
        <taxon>Aliishimia</taxon>
    </lineage>
</organism>
<name>A0A4S4NLD9_9RHOB</name>
<dbReference type="PANTHER" id="PTHR40590:SF1">
    <property type="entry name" value="CYTOPLASMIC PROTEIN"/>
    <property type="match status" value="1"/>
</dbReference>
<dbReference type="PANTHER" id="PTHR40590">
    <property type="entry name" value="CYTOPLASMIC PROTEIN-RELATED"/>
    <property type="match status" value="1"/>
</dbReference>
<feature type="signal peptide" evidence="1">
    <location>
        <begin position="1"/>
        <end position="20"/>
    </location>
</feature>
<dbReference type="AlphaFoldDB" id="A0A4S4NLD9"/>
<accession>A0A4S4NLD9</accession>
<dbReference type="InterPro" id="IPR002816">
    <property type="entry name" value="TraB/PrgY/GumN_fam"/>
</dbReference>
<dbReference type="InterPro" id="IPR047111">
    <property type="entry name" value="YbaP-like"/>
</dbReference>
<gene>
    <name evidence="2" type="ORF">E4Z66_08610</name>
</gene>
<keyword evidence="3" id="KW-1185">Reference proteome</keyword>
<sequence length="329" mass="36494">MFKMLCSALAFSLLPLVANAACEGVDDRTRLTSDEAAELARRLSDIPYPEGNYWTATRGDKVLHLVGTVHIADPRLDAVMERLKPVLDRADLLMVEMTAEEEAKLEHAVGTRPELLFLTTGPTLPELLDDASWQELAAAARSRGIPPIMAAKFQPWYLSLTLSMPACVIEQMRDEGRGLDHMLMEYARQIDLPQQALEPYDTLFRLFGQEPLEKQVEYLKFGVLPDDMAENAMATLMNAYFEERASEIFALTYITARWHADMPAAELEGQIDEFLGIAIDQRNLSWMDRILAAPDGVTVIASGAGHLAGEAGLLNLLAAEGFTLARQPF</sequence>
<evidence type="ECO:0000313" key="3">
    <source>
        <dbReference type="Proteomes" id="UP000306602"/>
    </source>
</evidence>
<comment type="caution">
    <text evidence="2">The sequence shown here is derived from an EMBL/GenBank/DDBJ whole genome shotgun (WGS) entry which is preliminary data.</text>
</comment>
<dbReference type="Proteomes" id="UP000306602">
    <property type="component" value="Unassembled WGS sequence"/>
</dbReference>
<dbReference type="OrthoDB" id="9806326at2"/>
<dbReference type="EMBL" id="SRKY01000002">
    <property type="protein sequence ID" value="THH36990.1"/>
    <property type="molecule type" value="Genomic_DNA"/>
</dbReference>
<feature type="chain" id="PRO_5020852754" evidence="1">
    <location>
        <begin position="21"/>
        <end position="329"/>
    </location>
</feature>
<protein>
    <submittedName>
        <fullName evidence="2">TraB/GumN family protein</fullName>
    </submittedName>
</protein>
<dbReference type="Pfam" id="PF01963">
    <property type="entry name" value="TraB_PrgY_gumN"/>
    <property type="match status" value="1"/>
</dbReference>
<keyword evidence="1" id="KW-0732">Signal</keyword>
<proteinExistence type="predicted"/>
<dbReference type="RefSeq" id="WP_136462588.1">
    <property type="nucleotide sequence ID" value="NZ_SRKY01000002.1"/>
</dbReference>
<reference evidence="2 3" key="1">
    <citation type="submission" date="2019-04" db="EMBL/GenBank/DDBJ databases">
        <title>Shimia ponticola sp. nov., isolated from seawater.</title>
        <authorList>
            <person name="Kim Y.-O."/>
            <person name="Yoon J.-H."/>
        </authorList>
    </citation>
    <scope>NUCLEOTIDE SEQUENCE [LARGE SCALE GENOMIC DNA]</scope>
    <source>
        <strain evidence="2 3">MYP11</strain>
    </source>
</reference>
<evidence type="ECO:0000313" key="2">
    <source>
        <dbReference type="EMBL" id="THH36990.1"/>
    </source>
</evidence>
<dbReference type="CDD" id="cd14789">
    <property type="entry name" value="Tiki"/>
    <property type="match status" value="1"/>
</dbReference>
<evidence type="ECO:0000256" key="1">
    <source>
        <dbReference type="SAM" id="SignalP"/>
    </source>
</evidence>